<keyword evidence="1" id="KW-0472">Membrane</keyword>
<dbReference type="NCBIfam" id="TIGR00996">
    <property type="entry name" value="Mtu_fam_mce"/>
    <property type="match status" value="1"/>
</dbReference>
<feature type="domain" description="Mammalian cell entry C-terminal" evidence="3">
    <location>
        <begin position="123"/>
        <end position="308"/>
    </location>
</feature>
<evidence type="ECO:0000313" key="4">
    <source>
        <dbReference type="EMBL" id="GAC49165.1"/>
    </source>
</evidence>
<dbReference type="Proteomes" id="UP000010988">
    <property type="component" value="Unassembled WGS sequence"/>
</dbReference>
<dbReference type="PANTHER" id="PTHR33371">
    <property type="entry name" value="INTERMEMBRANE PHOSPHOLIPID TRANSPORT SYSTEM BINDING PROTEIN MLAD-RELATED"/>
    <property type="match status" value="1"/>
</dbReference>
<evidence type="ECO:0000259" key="2">
    <source>
        <dbReference type="Pfam" id="PF02470"/>
    </source>
</evidence>
<dbReference type="STRING" id="1220583.GOACH_10_01330"/>
<reference evidence="4 5" key="1">
    <citation type="submission" date="2012-12" db="EMBL/GenBank/DDBJ databases">
        <title>Whole genome shotgun sequence of Gordonia aichiensis NBRC 108223.</title>
        <authorList>
            <person name="Isaki-Nakamura S."/>
            <person name="Hosoyama A."/>
            <person name="Tsuchikane K."/>
            <person name="Ando Y."/>
            <person name="Baba S."/>
            <person name="Ohji S."/>
            <person name="Hamada M."/>
            <person name="Tamura T."/>
            <person name="Yamazoe A."/>
            <person name="Yamazaki S."/>
            <person name="Fujita N."/>
        </authorList>
    </citation>
    <scope>NUCLEOTIDE SEQUENCE [LARGE SCALE GENOMIC DNA]</scope>
    <source>
        <strain evidence="4 5">NBRC 108223</strain>
    </source>
</reference>
<dbReference type="AlphaFoldDB" id="L7KJW2"/>
<keyword evidence="1" id="KW-1133">Transmembrane helix</keyword>
<dbReference type="GO" id="GO:0005576">
    <property type="term" value="C:extracellular region"/>
    <property type="evidence" value="ECO:0007669"/>
    <property type="project" value="TreeGrafter"/>
</dbReference>
<dbReference type="Pfam" id="PF02470">
    <property type="entry name" value="MlaD"/>
    <property type="match status" value="1"/>
</dbReference>
<dbReference type="PANTHER" id="PTHR33371:SF18">
    <property type="entry name" value="MCE-FAMILY PROTEIN MCE3C"/>
    <property type="match status" value="1"/>
</dbReference>
<comment type="caution">
    <text evidence="4">The sequence shown here is derived from an EMBL/GenBank/DDBJ whole genome shotgun (WGS) entry which is preliminary data.</text>
</comment>
<dbReference type="PRINTS" id="PR01782">
    <property type="entry name" value="MCEVIRFACTOR"/>
</dbReference>
<accession>L7KJW2</accession>
<dbReference type="InterPro" id="IPR052336">
    <property type="entry name" value="MlaD_Phospholipid_Transporter"/>
</dbReference>
<protein>
    <submittedName>
        <fullName evidence="4">Mce family protein</fullName>
    </submittedName>
</protein>
<dbReference type="EMBL" id="BANR01000010">
    <property type="protein sequence ID" value="GAC49165.1"/>
    <property type="molecule type" value="Genomic_DNA"/>
</dbReference>
<dbReference type="OrthoDB" id="5241191at2"/>
<feature type="transmembrane region" description="Helical" evidence="1">
    <location>
        <begin position="12"/>
        <end position="34"/>
    </location>
</feature>
<keyword evidence="1" id="KW-0812">Transmembrane</keyword>
<organism evidence="4 5">
    <name type="scientific">Gordonia aichiensis NBRC 108223</name>
    <dbReference type="NCBI Taxonomy" id="1220583"/>
    <lineage>
        <taxon>Bacteria</taxon>
        <taxon>Bacillati</taxon>
        <taxon>Actinomycetota</taxon>
        <taxon>Actinomycetes</taxon>
        <taxon>Mycobacteriales</taxon>
        <taxon>Gordoniaceae</taxon>
        <taxon>Gordonia</taxon>
    </lineage>
</organism>
<dbReference type="RefSeq" id="WP_005175055.1">
    <property type="nucleotide sequence ID" value="NZ_BANR01000010.1"/>
</dbReference>
<dbReference type="InterPro" id="IPR005693">
    <property type="entry name" value="Mce"/>
</dbReference>
<dbReference type="InterPro" id="IPR024516">
    <property type="entry name" value="Mce_C"/>
</dbReference>
<feature type="domain" description="Mce/MlaD" evidence="2">
    <location>
        <begin position="45"/>
        <end position="118"/>
    </location>
</feature>
<dbReference type="Pfam" id="PF11887">
    <property type="entry name" value="Mce4_CUP1"/>
    <property type="match status" value="1"/>
</dbReference>
<dbReference type="eggNOG" id="COG1463">
    <property type="taxonomic scope" value="Bacteria"/>
</dbReference>
<proteinExistence type="predicted"/>
<name>L7KJW2_9ACTN</name>
<evidence type="ECO:0000259" key="3">
    <source>
        <dbReference type="Pfam" id="PF11887"/>
    </source>
</evidence>
<evidence type="ECO:0000313" key="5">
    <source>
        <dbReference type="Proteomes" id="UP000010988"/>
    </source>
</evidence>
<evidence type="ECO:0000256" key="1">
    <source>
        <dbReference type="SAM" id="Phobius"/>
    </source>
</evidence>
<keyword evidence="5" id="KW-1185">Reference proteome</keyword>
<sequence>MIDLKKSMTERNPVTLGVVGTAGIIVLLLIAFNLRSVPVINSSDDLSAQFGDASGLMTSDPVMIAGVEVGTVEKISLEGDRVRVDMSVDSKNQRLGTDTRAAIKVKTALGQRYVDLEPEGPGSLDDGATIPLARTTSGYDVTKSLQEVTKKVSRTDKPNLSAALDQLSDVQAALPDDLRSSLDGVARLSATIGSRDTELQSLLTNSAESTDILAKRNTQVAALMGQGTQLFSALNSRADTIHAVIVQASQVADALTGLSADVRSTMKPTLDQLNSVLDLLNRNYQNIDKSLTGMRSFTYQLGEVAGSGPFFNVLLQNILPANLNGQQPSSPGAPR</sequence>
<gene>
    <name evidence="4" type="primary">mceC</name>
    <name evidence="4" type="ORF">GOACH_10_01330</name>
</gene>
<dbReference type="InterPro" id="IPR003399">
    <property type="entry name" value="Mce/MlaD"/>
</dbReference>